<evidence type="ECO:0000256" key="2">
    <source>
        <dbReference type="ARBA" id="ARBA00022490"/>
    </source>
</evidence>
<dbReference type="InterPro" id="IPR004344">
    <property type="entry name" value="TTL/TTLL_fam"/>
</dbReference>
<dbReference type="AlphaFoldDB" id="A0A9W6XGL2"/>
<evidence type="ECO:0000256" key="4">
    <source>
        <dbReference type="ARBA" id="ARBA00022741"/>
    </source>
</evidence>
<proteinExistence type="predicted"/>
<keyword evidence="2" id="KW-0963">Cytoplasm</keyword>
<sequence length="376" mass="43339">MAQLFAADDKFPDVVAALQARGWRRLPFVGCPKFDLKWTNYAKIAWRRVTPAQIVNHLQHAILFSQKDHFADLLYARAAAQRDGGQFLVDSCFPRTFDCSKPRDRILLQHWFVYSQAVAVLKQSLVGGSTVVGDAELKAAMRLTRDVLSGNNFLEKWREEEAKTECTGWVSLRNEEVEEMELDCSRQEIEQILRQLERRDPQFHALGSGGSNVWICKPSNLSQGRGIVLCSSLEELAEITSGGKQVGREHLEGGVDDKVAAKWIVQKYIERPLLLQSGRKFDIRQWVLITELEPKPVAFWFHRSYLRFCARKFELTRLQDQFTHLSNYSIQQHYVPVEPSCMSETIEDTADCSKQREKLGTFEPMWPSEQFRDILR</sequence>
<dbReference type="PROSITE" id="PS51221">
    <property type="entry name" value="TTL"/>
    <property type="match status" value="1"/>
</dbReference>
<dbReference type="PANTHER" id="PTHR45870">
    <property type="entry name" value="TUBULIN MONOGLYCYLASE TTLL3"/>
    <property type="match status" value="1"/>
</dbReference>
<dbReference type="InterPro" id="IPR051437">
    <property type="entry name" value="TTLL_monoglycylase"/>
</dbReference>
<dbReference type="GO" id="GO:0005737">
    <property type="term" value="C:cytoplasm"/>
    <property type="evidence" value="ECO:0007669"/>
    <property type="project" value="UniProtKB-SubCell"/>
</dbReference>
<comment type="caution">
    <text evidence="6">The sequence shown here is derived from an EMBL/GenBank/DDBJ whole genome shotgun (WGS) entry which is preliminary data.</text>
</comment>
<protein>
    <submittedName>
        <fullName evidence="6">Unnamed protein product</fullName>
    </submittedName>
</protein>
<evidence type="ECO:0000256" key="1">
    <source>
        <dbReference type="ARBA" id="ARBA00004496"/>
    </source>
</evidence>
<dbReference type="GO" id="GO:0070736">
    <property type="term" value="F:protein-glycine ligase activity, initiating"/>
    <property type="evidence" value="ECO:0007669"/>
    <property type="project" value="TreeGrafter"/>
</dbReference>
<dbReference type="GO" id="GO:0015630">
    <property type="term" value="C:microtubule cytoskeleton"/>
    <property type="evidence" value="ECO:0007669"/>
    <property type="project" value="TreeGrafter"/>
</dbReference>
<dbReference type="PANTHER" id="PTHR45870:SF2">
    <property type="entry name" value="TUBULIN MONOGLYCYLASE TTLL3"/>
    <property type="match status" value="1"/>
</dbReference>
<dbReference type="EMBL" id="BSXT01001118">
    <property type="protein sequence ID" value="GMF38741.1"/>
    <property type="molecule type" value="Genomic_DNA"/>
</dbReference>
<reference evidence="6" key="1">
    <citation type="submission" date="2023-04" db="EMBL/GenBank/DDBJ databases">
        <title>Phytophthora fragariaefolia NBRC 109709.</title>
        <authorList>
            <person name="Ichikawa N."/>
            <person name="Sato H."/>
            <person name="Tonouchi N."/>
        </authorList>
    </citation>
    <scope>NUCLEOTIDE SEQUENCE</scope>
    <source>
        <strain evidence="6">NBRC 109709</strain>
    </source>
</reference>
<accession>A0A9W6XGL2</accession>
<evidence type="ECO:0000256" key="3">
    <source>
        <dbReference type="ARBA" id="ARBA00022598"/>
    </source>
</evidence>
<dbReference type="Proteomes" id="UP001165121">
    <property type="component" value="Unassembled WGS sequence"/>
</dbReference>
<keyword evidence="7" id="KW-1185">Reference proteome</keyword>
<keyword evidence="3" id="KW-0436">Ligase</keyword>
<name>A0A9W6XGL2_9STRA</name>
<gene>
    <name evidence="6" type="ORF">Pfra01_001126300</name>
</gene>
<evidence type="ECO:0000313" key="6">
    <source>
        <dbReference type="EMBL" id="GMF38741.1"/>
    </source>
</evidence>
<dbReference type="Gene3D" id="3.30.470.20">
    <property type="entry name" value="ATP-grasp fold, B domain"/>
    <property type="match status" value="1"/>
</dbReference>
<keyword evidence="4" id="KW-0547">Nucleotide-binding</keyword>
<organism evidence="6 7">
    <name type="scientific">Phytophthora fragariaefolia</name>
    <dbReference type="NCBI Taxonomy" id="1490495"/>
    <lineage>
        <taxon>Eukaryota</taxon>
        <taxon>Sar</taxon>
        <taxon>Stramenopiles</taxon>
        <taxon>Oomycota</taxon>
        <taxon>Peronosporomycetes</taxon>
        <taxon>Peronosporales</taxon>
        <taxon>Peronosporaceae</taxon>
        <taxon>Phytophthora</taxon>
    </lineage>
</organism>
<evidence type="ECO:0000256" key="5">
    <source>
        <dbReference type="ARBA" id="ARBA00022840"/>
    </source>
</evidence>
<evidence type="ECO:0000313" key="7">
    <source>
        <dbReference type="Proteomes" id="UP001165121"/>
    </source>
</evidence>
<keyword evidence="5" id="KW-0067">ATP-binding</keyword>
<dbReference type="SUPFAM" id="SSF56059">
    <property type="entry name" value="Glutathione synthetase ATP-binding domain-like"/>
    <property type="match status" value="1"/>
</dbReference>
<dbReference type="OrthoDB" id="202825at2759"/>
<dbReference type="Pfam" id="PF03133">
    <property type="entry name" value="TTL"/>
    <property type="match status" value="1"/>
</dbReference>
<dbReference type="GO" id="GO:0005524">
    <property type="term" value="F:ATP binding"/>
    <property type="evidence" value="ECO:0007669"/>
    <property type="project" value="UniProtKB-KW"/>
</dbReference>
<comment type="subcellular location">
    <subcellularLocation>
        <location evidence="1">Cytoplasm</location>
    </subcellularLocation>
</comment>